<accession>A0A2S6N0Y4</accession>
<evidence type="ECO:0008006" key="4">
    <source>
        <dbReference type="Google" id="ProtNLM"/>
    </source>
</evidence>
<gene>
    <name evidence="2" type="ORF">CCS01_24575</name>
</gene>
<evidence type="ECO:0000313" key="2">
    <source>
        <dbReference type="EMBL" id="PPQ28287.1"/>
    </source>
</evidence>
<protein>
    <recommendedName>
        <fullName evidence="4">Copper chaperone PCu(A)C</fullName>
    </recommendedName>
</protein>
<sequence length="156" mass="15854">MALLAAALILASMLPAGAATPAAEAGGIQVEHPWARASAGPATNGAVYLTLKGGARPDSLTGASTPVAASADLHVSMSEQGIMTMRPVRAVPVPPHAAMTLAPGGYHIMLMGLKQPLVANQTFPLTLTFAHAAPMTVDVQVLPLNHAMPMSGHHGM</sequence>
<evidence type="ECO:0000313" key="3">
    <source>
        <dbReference type="Proteomes" id="UP000239724"/>
    </source>
</evidence>
<dbReference type="InterPro" id="IPR036182">
    <property type="entry name" value="PCuAC_sf"/>
</dbReference>
<comment type="caution">
    <text evidence="2">The sequence shown here is derived from an EMBL/GenBank/DDBJ whole genome shotgun (WGS) entry which is preliminary data.</text>
</comment>
<feature type="signal peptide" evidence="1">
    <location>
        <begin position="1"/>
        <end position="18"/>
    </location>
</feature>
<dbReference type="OrthoDB" id="9796962at2"/>
<keyword evidence="1" id="KW-0732">Signal</keyword>
<proteinExistence type="predicted"/>
<dbReference type="Gene3D" id="2.60.40.1890">
    <property type="entry name" value="PCu(A)C copper chaperone"/>
    <property type="match status" value="1"/>
</dbReference>
<dbReference type="AlphaFoldDB" id="A0A2S6N0Y4"/>
<keyword evidence="3" id="KW-1185">Reference proteome</keyword>
<dbReference type="RefSeq" id="WP_104521464.1">
    <property type="nucleotide sequence ID" value="NZ_NHRY01000245.1"/>
</dbReference>
<dbReference type="PANTHER" id="PTHR36302:SF1">
    <property type="entry name" value="COPPER CHAPERONE PCU(A)C"/>
    <property type="match status" value="1"/>
</dbReference>
<feature type="chain" id="PRO_5015417134" description="Copper chaperone PCu(A)C" evidence="1">
    <location>
        <begin position="19"/>
        <end position="156"/>
    </location>
</feature>
<dbReference type="SUPFAM" id="SSF110087">
    <property type="entry name" value="DR1885-like metal-binding protein"/>
    <property type="match status" value="1"/>
</dbReference>
<organism evidence="2 3">
    <name type="scientific">Rhodopila globiformis</name>
    <name type="common">Rhodopseudomonas globiformis</name>
    <dbReference type="NCBI Taxonomy" id="1071"/>
    <lineage>
        <taxon>Bacteria</taxon>
        <taxon>Pseudomonadati</taxon>
        <taxon>Pseudomonadota</taxon>
        <taxon>Alphaproteobacteria</taxon>
        <taxon>Acetobacterales</taxon>
        <taxon>Acetobacteraceae</taxon>
        <taxon>Rhodopila</taxon>
    </lineage>
</organism>
<dbReference type="Proteomes" id="UP000239724">
    <property type="component" value="Unassembled WGS sequence"/>
</dbReference>
<reference evidence="2 3" key="1">
    <citation type="journal article" date="2018" name="Arch. Microbiol.">
        <title>New insights into the metabolic potential of the phototrophic purple bacterium Rhodopila globiformis DSM 161(T) from its draft genome sequence and evidence for a vanadium-dependent nitrogenase.</title>
        <authorList>
            <person name="Imhoff J.F."/>
            <person name="Rahn T."/>
            <person name="Kunzel S."/>
            <person name="Neulinger S.C."/>
        </authorList>
    </citation>
    <scope>NUCLEOTIDE SEQUENCE [LARGE SCALE GENOMIC DNA]</scope>
    <source>
        <strain evidence="2 3">DSM 161</strain>
    </source>
</reference>
<dbReference type="InterPro" id="IPR058248">
    <property type="entry name" value="Lxx211020-like"/>
</dbReference>
<name>A0A2S6N0Y4_RHOGL</name>
<dbReference type="InterPro" id="IPR007410">
    <property type="entry name" value="LpqE-like"/>
</dbReference>
<evidence type="ECO:0000256" key="1">
    <source>
        <dbReference type="SAM" id="SignalP"/>
    </source>
</evidence>
<dbReference type="EMBL" id="NHRY01000245">
    <property type="protein sequence ID" value="PPQ28287.1"/>
    <property type="molecule type" value="Genomic_DNA"/>
</dbReference>
<dbReference type="Pfam" id="PF04314">
    <property type="entry name" value="PCuAC"/>
    <property type="match status" value="1"/>
</dbReference>
<dbReference type="PANTHER" id="PTHR36302">
    <property type="entry name" value="BLR7088 PROTEIN"/>
    <property type="match status" value="1"/>
</dbReference>